<accession>A0A0R2KR10</accession>
<evidence type="ECO:0000256" key="3">
    <source>
        <dbReference type="ARBA" id="ARBA00023277"/>
    </source>
</evidence>
<dbReference type="PATRIC" id="fig|1122146.4.peg.43"/>
<dbReference type="Gene3D" id="3.60.21.10">
    <property type="match status" value="1"/>
</dbReference>
<dbReference type="UniPathway" id="UPA00138"/>
<dbReference type="Pfam" id="PF06874">
    <property type="entry name" value="FBPase_2"/>
    <property type="match status" value="1"/>
</dbReference>
<dbReference type="InterPro" id="IPR009164">
    <property type="entry name" value="FBPtase_class3"/>
</dbReference>
<keyword evidence="3 4" id="KW-0119">Carbohydrate metabolism</keyword>
<comment type="caution">
    <text evidence="5">The sequence shown here is derived from an EMBL/GenBank/DDBJ whole genome shotgun (WGS) entry which is preliminary data.</text>
</comment>
<keyword evidence="2 4" id="KW-0464">Manganese</keyword>
<dbReference type="EMBL" id="JQBZ01000016">
    <property type="protein sequence ID" value="KRN89324.1"/>
    <property type="molecule type" value="Genomic_DNA"/>
</dbReference>
<dbReference type="STRING" id="1122146.IV53_GL000041"/>
<reference evidence="5 6" key="1">
    <citation type="journal article" date="2015" name="Genome Announc.">
        <title>Expanding the biotechnology potential of lactobacilli through comparative genomics of 213 strains and associated genera.</title>
        <authorList>
            <person name="Sun Z."/>
            <person name="Harris H.M."/>
            <person name="McCann A."/>
            <person name="Guo C."/>
            <person name="Argimon S."/>
            <person name="Zhang W."/>
            <person name="Yang X."/>
            <person name="Jeffery I.B."/>
            <person name="Cooney J.C."/>
            <person name="Kagawa T.F."/>
            <person name="Liu W."/>
            <person name="Song Y."/>
            <person name="Salvetti E."/>
            <person name="Wrobel A."/>
            <person name="Rasinkangas P."/>
            <person name="Parkhill J."/>
            <person name="Rea M.C."/>
            <person name="O'Sullivan O."/>
            <person name="Ritari J."/>
            <person name="Douillard F.P."/>
            <person name="Paul Ross R."/>
            <person name="Yang R."/>
            <person name="Briner A.E."/>
            <person name="Felis G.E."/>
            <person name="de Vos W.M."/>
            <person name="Barrangou R."/>
            <person name="Klaenhammer T.R."/>
            <person name="Caufield P.W."/>
            <person name="Cui Y."/>
            <person name="Zhang H."/>
            <person name="O'Toole P.W."/>
        </authorList>
    </citation>
    <scope>NUCLEOTIDE SEQUENCE [LARGE SCALE GENOMIC DNA]</scope>
    <source>
        <strain evidence="5 6">DSM 22408</strain>
    </source>
</reference>
<evidence type="ECO:0000313" key="6">
    <source>
        <dbReference type="Proteomes" id="UP000051500"/>
    </source>
</evidence>
<dbReference type="SUPFAM" id="SSF56300">
    <property type="entry name" value="Metallo-dependent phosphatases"/>
    <property type="match status" value="2"/>
</dbReference>
<evidence type="ECO:0000256" key="4">
    <source>
        <dbReference type="HAMAP-Rule" id="MF_01854"/>
    </source>
</evidence>
<comment type="cofactor">
    <cofactor evidence="4">
        <name>Mn(2+)</name>
        <dbReference type="ChEBI" id="CHEBI:29035"/>
    </cofactor>
</comment>
<evidence type="ECO:0000256" key="2">
    <source>
        <dbReference type="ARBA" id="ARBA00023211"/>
    </source>
</evidence>
<evidence type="ECO:0000256" key="1">
    <source>
        <dbReference type="ARBA" id="ARBA00022801"/>
    </source>
</evidence>
<name>A0A0R2KR10_9LACO</name>
<proteinExistence type="inferred from homology"/>
<protein>
    <recommendedName>
        <fullName evidence="4">Fructose-1,6-bisphosphatase class 3</fullName>
        <shortName evidence="4">FBPase class 3</shortName>
        <ecNumber evidence="4">3.1.3.11</ecNumber>
    </recommendedName>
    <alternativeName>
        <fullName evidence="4">D-fructose-1,6-bisphosphate 1-phosphohydrolase class 3</fullName>
    </alternativeName>
</protein>
<keyword evidence="6" id="KW-1185">Reference proteome</keyword>
<organism evidence="5 6">
    <name type="scientific">Ligilactobacillus ceti DSM 22408</name>
    <dbReference type="NCBI Taxonomy" id="1122146"/>
    <lineage>
        <taxon>Bacteria</taxon>
        <taxon>Bacillati</taxon>
        <taxon>Bacillota</taxon>
        <taxon>Bacilli</taxon>
        <taxon>Lactobacillales</taxon>
        <taxon>Lactobacillaceae</taxon>
        <taxon>Ligilactobacillus</taxon>
    </lineage>
</organism>
<dbReference type="AlphaFoldDB" id="A0A0R2KR10"/>
<sequence>MMNFSDVSQALNISSETTTADMEELFSYSQKLMREKYPTKQAVVTELMNLEAILSLPKGTEHFVSDLHGEYTAFDHVLRNGSGNVKQKLQDTFGGRMTQKTIQEFATLIYYPEEKIAYEKQHFASKNDLDQWYLDIIVSMLEFLQVAARKYTRSKVRKALDPNFTYITEELLYTNHQDNAKRQYINRLLQNLVALEQADEFIIATAYTIQRLVVDHLHVIGDVYDRGEAPEKIMDRLMEYHSIDIQWGNHDLIWLGAISGSKLSLLNILRICARYNNLSIIEDAYGINLRHLSKFAEENYQDNPAFRPKLLKGDTFNFDGEQLQITQIHQAVAMMQFKLEGHIIARRPEFKMESRGLLDKIDYEKQTIKINGKTYPLENTCFATIDPKDPYKLTAEEEEVINNLLRSVSKSPQLRRHLDFMMEKGNMYKCYNGNLLIHGCMPVDEKGNFKTIKFQNKAYTGQKMMDFFEEQVRIAYAHPEIEDDFATDVLWYLWQGENSPLFGKKDMTTFERYFIADKKTHHEEKNPYFKLRHDVKFCEKLLSEFGLDPKEGHIINGHTPVKKGHEAIMADGKMIVIDGGYSKAYQATTGIGGYTLLYNSYGLQLVAHHPFSSKEEAIEQGHDIISTRRVINYKLKRKLVADTDIGKQLQQKVALLRDMLAE</sequence>
<comment type="pathway">
    <text evidence="4">Carbohydrate biosynthesis; gluconeogenesis.</text>
</comment>
<keyword evidence="1 4" id="KW-0378">Hydrolase</keyword>
<dbReference type="GO" id="GO:0006094">
    <property type="term" value="P:gluconeogenesis"/>
    <property type="evidence" value="ECO:0007669"/>
    <property type="project" value="UniProtKB-UniRule"/>
</dbReference>
<dbReference type="PIRSF" id="PIRSF000906">
    <property type="entry name" value="FBPtase_Bacill"/>
    <property type="match status" value="1"/>
</dbReference>
<dbReference type="Proteomes" id="UP000051500">
    <property type="component" value="Unassembled WGS sequence"/>
</dbReference>
<comment type="similarity">
    <text evidence="4">Belongs to the FBPase class 3 family.</text>
</comment>
<dbReference type="HAMAP" id="MF_01854">
    <property type="entry name" value="FBPase_class3"/>
    <property type="match status" value="1"/>
</dbReference>
<dbReference type="eggNOG" id="COG3855">
    <property type="taxonomic scope" value="Bacteria"/>
</dbReference>
<dbReference type="EC" id="3.1.3.11" evidence="4"/>
<comment type="catalytic activity">
    <reaction evidence="4">
        <text>beta-D-fructose 1,6-bisphosphate + H2O = beta-D-fructose 6-phosphate + phosphate</text>
        <dbReference type="Rhea" id="RHEA:11064"/>
        <dbReference type="ChEBI" id="CHEBI:15377"/>
        <dbReference type="ChEBI" id="CHEBI:32966"/>
        <dbReference type="ChEBI" id="CHEBI:43474"/>
        <dbReference type="ChEBI" id="CHEBI:57634"/>
        <dbReference type="EC" id="3.1.3.11"/>
    </reaction>
</comment>
<dbReference type="GO" id="GO:0042132">
    <property type="term" value="F:fructose 1,6-bisphosphate 1-phosphatase activity"/>
    <property type="evidence" value="ECO:0007669"/>
    <property type="project" value="UniProtKB-UniRule"/>
</dbReference>
<gene>
    <name evidence="4" type="primary">fbp</name>
    <name evidence="5" type="ORF">IV53_GL000041</name>
</gene>
<dbReference type="InterPro" id="IPR029052">
    <property type="entry name" value="Metallo-depent_PP-like"/>
</dbReference>
<evidence type="ECO:0000313" key="5">
    <source>
        <dbReference type="EMBL" id="KRN89324.1"/>
    </source>
</evidence>